<feature type="region of interest" description="Disordered" evidence="1">
    <location>
        <begin position="329"/>
        <end position="362"/>
    </location>
</feature>
<comment type="caution">
    <text evidence="2">The sequence shown here is derived from an EMBL/GenBank/DDBJ whole genome shotgun (WGS) entry which is preliminary data.</text>
</comment>
<proteinExistence type="predicted"/>
<evidence type="ECO:0000313" key="2">
    <source>
        <dbReference type="EMBL" id="MED6174556.1"/>
    </source>
</evidence>
<dbReference type="EMBL" id="JASCZI010151819">
    <property type="protein sequence ID" value="MED6174556.1"/>
    <property type="molecule type" value="Genomic_DNA"/>
</dbReference>
<feature type="compositionally biased region" description="Basic and acidic residues" evidence="1">
    <location>
        <begin position="282"/>
        <end position="295"/>
    </location>
</feature>
<protein>
    <submittedName>
        <fullName evidence="2">Uncharacterized protein</fullName>
    </submittedName>
</protein>
<accession>A0ABU6VLT1</accession>
<name>A0ABU6VLT1_9FABA</name>
<sequence length="450" mass="50158">MEDLEGGDYDFFPFVGLPLPAISCFDSLDFPFDQAYGDEALPAPTSFNLEDQLVQYEIDHTDEFAQAIEVAEERGKNYYSTKSFDDWCSNYFSSHCPPLEQLLANLGLHSVMQSAPMSKKTKGKHIDEILSFEKFYKVKWNVKWIRPTFHSALEVSERKKAAHEDQCFKNYLKAKTINPLVCRERFMKPFKYPPFPNAQFGIADRLPDPVKGSLSQDYVTNPLSQHLCGVTSTPYEWCREMDHLISGYTRIEGYPPGANPIIIIGTTSNPQKPVEQWESDEEKTPKKSKGKENTGRAKSSSTTILTSKKRNAIELASKAEGLTAKIARTSQPNKTKSKRVSTHQASSTMATRHEPFPESTAKSNMETAKEILANPAMINQSLSLGLAGMSSSQASTDSTKIFHLAFFCPKDYKLVDYTSLDHETNHVLISSSCPASASIATTTSSSLVPP</sequence>
<keyword evidence="3" id="KW-1185">Reference proteome</keyword>
<reference evidence="2 3" key="1">
    <citation type="journal article" date="2023" name="Plants (Basel)">
        <title>Bridging the Gap: Combining Genomics and Transcriptomics Approaches to Understand Stylosanthes scabra, an Orphan Legume from the Brazilian Caatinga.</title>
        <authorList>
            <person name="Ferreira-Neto J.R.C."/>
            <person name="da Silva M.D."/>
            <person name="Binneck E."/>
            <person name="de Melo N.F."/>
            <person name="da Silva R.H."/>
            <person name="de Melo A.L.T.M."/>
            <person name="Pandolfi V."/>
            <person name="Bustamante F.O."/>
            <person name="Brasileiro-Vidal A.C."/>
            <person name="Benko-Iseppon A.M."/>
        </authorList>
    </citation>
    <scope>NUCLEOTIDE SEQUENCE [LARGE SCALE GENOMIC DNA]</scope>
    <source>
        <tissue evidence="2">Leaves</tissue>
    </source>
</reference>
<feature type="region of interest" description="Disordered" evidence="1">
    <location>
        <begin position="264"/>
        <end position="304"/>
    </location>
</feature>
<organism evidence="2 3">
    <name type="scientific">Stylosanthes scabra</name>
    <dbReference type="NCBI Taxonomy" id="79078"/>
    <lineage>
        <taxon>Eukaryota</taxon>
        <taxon>Viridiplantae</taxon>
        <taxon>Streptophyta</taxon>
        <taxon>Embryophyta</taxon>
        <taxon>Tracheophyta</taxon>
        <taxon>Spermatophyta</taxon>
        <taxon>Magnoliopsida</taxon>
        <taxon>eudicotyledons</taxon>
        <taxon>Gunneridae</taxon>
        <taxon>Pentapetalae</taxon>
        <taxon>rosids</taxon>
        <taxon>fabids</taxon>
        <taxon>Fabales</taxon>
        <taxon>Fabaceae</taxon>
        <taxon>Papilionoideae</taxon>
        <taxon>50 kb inversion clade</taxon>
        <taxon>dalbergioids sensu lato</taxon>
        <taxon>Dalbergieae</taxon>
        <taxon>Pterocarpus clade</taxon>
        <taxon>Stylosanthes</taxon>
    </lineage>
</organism>
<gene>
    <name evidence="2" type="ORF">PIB30_070172</name>
</gene>
<evidence type="ECO:0000256" key="1">
    <source>
        <dbReference type="SAM" id="MobiDB-lite"/>
    </source>
</evidence>
<dbReference type="Proteomes" id="UP001341840">
    <property type="component" value="Unassembled WGS sequence"/>
</dbReference>
<evidence type="ECO:0000313" key="3">
    <source>
        <dbReference type="Proteomes" id="UP001341840"/>
    </source>
</evidence>